<dbReference type="EMBL" id="NSKE01000012">
    <property type="protein sequence ID" value="PAU92852.1"/>
    <property type="molecule type" value="Genomic_DNA"/>
</dbReference>
<name>A0A2A2G7L2_9BACT</name>
<comment type="caution">
    <text evidence="6">The sequence shown here is derived from an EMBL/GenBank/DDBJ whole genome shotgun (WGS) entry which is preliminary data.</text>
</comment>
<proteinExistence type="predicted"/>
<dbReference type="Gene3D" id="3.30.470.20">
    <property type="entry name" value="ATP-grasp fold, B domain"/>
    <property type="match status" value="1"/>
</dbReference>
<dbReference type="RefSeq" id="WP_095607508.1">
    <property type="nucleotide sequence ID" value="NZ_NSKE01000012.1"/>
</dbReference>
<dbReference type="GO" id="GO:0016874">
    <property type="term" value="F:ligase activity"/>
    <property type="evidence" value="ECO:0007669"/>
    <property type="project" value="UniProtKB-KW"/>
</dbReference>
<accession>A0A2A2G7L2</accession>
<dbReference type="PANTHER" id="PTHR43585">
    <property type="entry name" value="FUMIPYRROLE BIOSYNTHESIS PROTEIN C"/>
    <property type="match status" value="1"/>
</dbReference>
<sequence>MKFLVLGIGNAQADLIRMLSGDHVIHAVSYSSEGAGKEFVDTFEQIDIKDEQSVFKYAKLEGIDIIYSVGSDLGMVTAAIVSNKLKLPSFITPEIARVCHNKDLLRARLSTLDWNVKYRVLEGTSDMTEFSYPFILKPVDSQGQRGVFLIKNRRDFVEKFSTSLRYSKSKRLIVEEYIEGPEISINAYIVDGEICFSFISDRIVWSEFSGGIINKHRFPSQFMTEESKSRIHQLMVEVTDRIGIKNGPVYFQIKLKGNKEPKLIEVTPRLDGCHMWRLIKHATGVDLLATTIKHLMGGTGNRIVFNNINGTSNGSETWVLEFMCEKPEKEVNIDNYDTSNSLYHDWYYKNGEVVNSMNTFMEKCGYQIYKT</sequence>
<dbReference type="InterPro" id="IPR052032">
    <property type="entry name" value="ATP-dep_AA_Ligase"/>
</dbReference>
<evidence type="ECO:0000256" key="2">
    <source>
        <dbReference type="ARBA" id="ARBA00022741"/>
    </source>
</evidence>
<dbReference type="PANTHER" id="PTHR43585:SF2">
    <property type="entry name" value="ATP-GRASP ENZYME FSQD"/>
    <property type="match status" value="1"/>
</dbReference>
<gene>
    <name evidence="6" type="ORF">CK503_14280</name>
</gene>
<keyword evidence="3 4" id="KW-0067">ATP-binding</keyword>
<feature type="domain" description="ATP-grasp" evidence="5">
    <location>
        <begin position="101"/>
        <end position="296"/>
    </location>
</feature>
<dbReference type="AlphaFoldDB" id="A0A2A2G7L2"/>
<dbReference type="GO" id="GO:0046872">
    <property type="term" value="F:metal ion binding"/>
    <property type="evidence" value="ECO:0007669"/>
    <property type="project" value="InterPro"/>
</dbReference>
<protein>
    <submittedName>
        <fullName evidence="6">Carbamoyl-phosphate synthase small subunit</fullName>
    </submittedName>
</protein>
<dbReference type="Pfam" id="PF13535">
    <property type="entry name" value="ATP-grasp_4"/>
    <property type="match status" value="1"/>
</dbReference>
<reference evidence="6 7" key="1">
    <citation type="submission" date="2017-08" db="EMBL/GenBank/DDBJ databases">
        <title>Aliifodinibius alkalisoli sp. nov., isolated from saline alkaline soil.</title>
        <authorList>
            <person name="Liu D."/>
            <person name="Zhang G."/>
        </authorList>
    </citation>
    <scope>NUCLEOTIDE SEQUENCE [LARGE SCALE GENOMIC DNA]</scope>
    <source>
        <strain evidence="6 7">WN023</strain>
    </source>
</reference>
<evidence type="ECO:0000256" key="4">
    <source>
        <dbReference type="PROSITE-ProRule" id="PRU00409"/>
    </source>
</evidence>
<dbReference type="PROSITE" id="PS50975">
    <property type="entry name" value="ATP_GRASP"/>
    <property type="match status" value="1"/>
</dbReference>
<keyword evidence="7" id="KW-1185">Reference proteome</keyword>
<evidence type="ECO:0000313" key="6">
    <source>
        <dbReference type="EMBL" id="PAU92852.1"/>
    </source>
</evidence>
<keyword evidence="1" id="KW-0436">Ligase</keyword>
<dbReference type="InterPro" id="IPR011761">
    <property type="entry name" value="ATP-grasp"/>
</dbReference>
<dbReference type="Proteomes" id="UP000218831">
    <property type="component" value="Unassembled WGS sequence"/>
</dbReference>
<dbReference type="OrthoDB" id="9803907at2"/>
<evidence type="ECO:0000256" key="3">
    <source>
        <dbReference type="ARBA" id="ARBA00022840"/>
    </source>
</evidence>
<dbReference type="GO" id="GO:0005524">
    <property type="term" value="F:ATP binding"/>
    <property type="evidence" value="ECO:0007669"/>
    <property type="project" value="UniProtKB-UniRule"/>
</dbReference>
<evidence type="ECO:0000259" key="5">
    <source>
        <dbReference type="PROSITE" id="PS50975"/>
    </source>
</evidence>
<organism evidence="6 7">
    <name type="scientific">Fodinibius salipaludis</name>
    <dbReference type="NCBI Taxonomy" id="2032627"/>
    <lineage>
        <taxon>Bacteria</taxon>
        <taxon>Pseudomonadati</taxon>
        <taxon>Balneolota</taxon>
        <taxon>Balneolia</taxon>
        <taxon>Balneolales</taxon>
        <taxon>Balneolaceae</taxon>
        <taxon>Fodinibius</taxon>
    </lineage>
</organism>
<dbReference type="SUPFAM" id="SSF56059">
    <property type="entry name" value="Glutathione synthetase ATP-binding domain-like"/>
    <property type="match status" value="1"/>
</dbReference>
<keyword evidence="2 4" id="KW-0547">Nucleotide-binding</keyword>
<evidence type="ECO:0000256" key="1">
    <source>
        <dbReference type="ARBA" id="ARBA00022598"/>
    </source>
</evidence>
<evidence type="ECO:0000313" key="7">
    <source>
        <dbReference type="Proteomes" id="UP000218831"/>
    </source>
</evidence>
<dbReference type="Gene3D" id="3.40.50.20">
    <property type="match status" value="1"/>
</dbReference>